<feature type="compositionally biased region" description="Low complexity" evidence="1">
    <location>
        <begin position="131"/>
        <end position="147"/>
    </location>
</feature>
<keyword evidence="2" id="KW-0812">Transmembrane</keyword>
<dbReference type="Pfam" id="PF13360">
    <property type="entry name" value="PQQ_2"/>
    <property type="match status" value="1"/>
</dbReference>
<organism evidence="5 6">
    <name type="scientific">Candidatus Faecousia excrementigallinarum</name>
    <dbReference type="NCBI Taxonomy" id="2840806"/>
    <lineage>
        <taxon>Bacteria</taxon>
        <taxon>Bacillati</taxon>
        <taxon>Bacillota</taxon>
        <taxon>Clostridia</taxon>
        <taxon>Eubacteriales</taxon>
        <taxon>Oscillospiraceae</taxon>
        <taxon>Faecousia</taxon>
    </lineage>
</organism>
<protein>
    <submittedName>
        <fullName evidence="5">PQQ-binding-like beta-propeller repeat protein</fullName>
    </submittedName>
</protein>
<dbReference type="SUPFAM" id="SSF50998">
    <property type="entry name" value="Quinoprotein alcohol dehydrogenase-like"/>
    <property type="match status" value="1"/>
</dbReference>
<dbReference type="InterPro" id="IPR015943">
    <property type="entry name" value="WD40/YVTN_repeat-like_dom_sf"/>
</dbReference>
<dbReference type="SMART" id="SM00564">
    <property type="entry name" value="PQQ"/>
    <property type="match status" value="3"/>
</dbReference>
<dbReference type="Gene3D" id="2.130.10.10">
    <property type="entry name" value="YVTN repeat-like/Quinoprotein amine dehydrogenase"/>
    <property type="match status" value="2"/>
</dbReference>
<comment type="caution">
    <text evidence="5">The sequence shown here is derived from an EMBL/GenBank/DDBJ whole genome shotgun (WGS) entry which is preliminary data.</text>
</comment>
<feature type="domain" description="Pyrrolo-quinoline quinone repeat" evidence="4">
    <location>
        <begin position="476"/>
        <end position="631"/>
    </location>
</feature>
<name>A0A9D1CMC1_9FIRM</name>
<dbReference type="InterPro" id="IPR018391">
    <property type="entry name" value="PQQ_b-propeller_rpt"/>
</dbReference>
<evidence type="ECO:0000313" key="6">
    <source>
        <dbReference type="Proteomes" id="UP000886796"/>
    </source>
</evidence>
<evidence type="ECO:0000256" key="1">
    <source>
        <dbReference type="SAM" id="MobiDB-lite"/>
    </source>
</evidence>
<reference evidence="5" key="1">
    <citation type="submission" date="2020-10" db="EMBL/GenBank/DDBJ databases">
        <authorList>
            <person name="Gilroy R."/>
        </authorList>
    </citation>
    <scope>NUCLEOTIDE SEQUENCE</scope>
    <source>
        <strain evidence="5">13361</strain>
    </source>
</reference>
<feature type="transmembrane region" description="Helical" evidence="2">
    <location>
        <begin position="76"/>
        <end position="100"/>
    </location>
</feature>
<feature type="compositionally biased region" description="Polar residues" evidence="1">
    <location>
        <begin position="111"/>
        <end position="130"/>
    </location>
</feature>
<reference evidence="5" key="2">
    <citation type="journal article" date="2021" name="PeerJ">
        <title>Extensive microbial diversity within the chicken gut microbiome revealed by metagenomics and culture.</title>
        <authorList>
            <person name="Gilroy R."/>
            <person name="Ravi A."/>
            <person name="Getino M."/>
            <person name="Pursley I."/>
            <person name="Horton D.L."/>
            <person name="Alikhan N.F."/>
            <person name="Baker D."/>
            <person name="Gharbi K."/>
            <person name="Hall N."/>
            <person name="Watson M."/>
            <person name="Adriaenssens E.M."/>
            <person name="Foster-Nyarko E."/>
            <person name="Jarju S."/>
            <person name="Secka A."/>
            <person name="Antonio M."/>
            <person name="Oren A."/>
            <person name="Chaudhuri R.R."/>
            <person name="La Ragione R."/>
            <person name="Hildebrand F."/>
            <person name="Pallen M.J."/>
        </authorList>
    </citation>
    <scope>NUCLEOTIDE SEQUENCE</scope>
    <source>
        <strain evidence="5">13361</strain>
    </source>
</reference>
<evidence type="ECO:0000256" key="2">
    <source>
        <dbReference type="SAM" id="Phobius"/>
    </source>
</evidence>
<dbReference type="EMBL" id="DVFK01000096">
    <property type="protein sequence ID" value="HIQ68255.1"/>
    <property type="molecule type" value="Genomic_DNA"/>
</dbReference>
<feature type="signal peptide" evidence="3">
    <location>
        <begin position="1"/>
        <end position="23"/>
    </location>
</feature>
<evidence type="ECO:0000259" key="4">
    <source>
        <dbReference type="Pfam" id="PF13360"/>
    </source>
</evidence>
<dbReference type="InterPro" id="IPR011047">
    <property type="entry name" value="Quinoprotein_ADH-like_sf"/>
</dbReference>
<keyword evidence="2" id="KW-0472">Membrane</keyword>
<feature type="transmembrane region" description="Helical" evidence="2">
    <location>
        <begin position="40"/>
        <end position="64"/>
    </location>
</feature>
<keyword evidence="3" id="KW-0732">Signal</keyword>
<dbReference type="InterPro" id="IPR002372">
    <property type="entry name" value="PQQ_rpt_dom"/>
</dbReference>
<dbReference type="AlphaFoldDB" id="A0A9D1CMC1"/>
<evidence type="ECO:0000256" key="3">
    <source>
        <dbReference type="SAM" id="SignalP"/>
    </source>
</evidence>
<feature type="chain" id="PRO_5039271435" evidence="3">
    <location>
        <begin position="24"/>
        <end position="650"/>
    </location>
</feature>
<evidence type="ECO:0000313" key="5">
    <source>
        <dbReference type="EMBL" id="HIQ68255.1"/>
    </source>
</evidence>
<dbReference type="SUPFAM" id="SSF82171">
    <property type="entry name" value="DPP6 N-terminal domain-like"/>
    <property type="match status" value="1"/>
</dbReference>
<accession>A0A9D1CMC1</accession>
<gene>
    <name evidence="5" type="ORF">IAB74_07090</name>
</gene>
<feature type="region of interest" description="Disordered" evidence="1">
    <location>
        <begin position="111"/>
        <end position="157"/>
    </location>
</feature>
<dbReference type="Proteomes" id="UP000886796">
    <property type="component" value="Unassembled WGS sequence"/>
</dbReference>
<dbReference type="PANTHER" id="PTHR34512:SF30">
    <property type="entry name" value="OUTER MEMBRANE PROTEIN ASSEMBLY FACTOR BAMB"/>
    <property type="match status" value="1"/>
</dbReference>
<keyword evidence="2" id="KW-1133">Transmembrane helix</keyword>
<sequence>MKKILPVLLCLFLLAGLSIPVAAASQAETLAQQLETMRPALIALFAIAAVLAFLCILFTVIYVVNSGKKTGKKRLTGLLVMLYVCTLLVFGCSAWCFLQFRSTEQSYLEAQGTQSTQPSSDATQPSTQPGTEATTEAPTEPTAEPEPTLNPAHTELSDPANWGIQTEIIVDGQVVDSYQREESINFGKPEDYFPFDGVSSFRGNNFRNDAAFGTVNVQNKSLEKIWSRNIGSLNEWPGSGWTGQPLVARWDEQTKQNMNLYPEKKEKKDLVEVIHATLDGNIYFYDLEDGSYTRDPLYLGMNFKGSGCLDPRGYPILYVGSGITYNGTVPKMYMVSLIDCSVLYSKGGYDTYAPRGWTAYDGTPLIDGNADTLIWPGENGIIYSFKLNTSYDAQAGTLTMTPDEPVRLKITTDDIRSGSRWAGFETSAVGIGKYMYLSDNTGMFYCIDLNTLEVVWAQDTKDDSNSSPVFRWEADGNGYLYSAPSLHWSQSNSEGTISIYKINANTGEIVWEVPFSCHTIPDLSGGVQGSPVLGREGTNLENMIFYPVARTDGFYDGNLVALDATTGEILWDHYMNAYAWSSPVGVYTEDGKGYLVMCDSTGNVILLDGKTGEVLDYVNLGSNIEASPIVFGDTIVIGTRGSLVCGIKIS</sequence>
<proteinExistence type="predicted"/>
<dbReference type="PANTHER" id="PTHR34512">
    <property type="entry name" value="CELL SURFACE PROTEIN"/>
    <property type="match status" value="1"/>
</dbReference>